<proteinExistence type="predicted"/>
<comment type="caution">
    <text evidence="1">The sequence shown here is derived from an EMBL/GenBank/DDBJ whole genome shotgun (WGS) entry which is preliminary data.</text>
</comment>
<name>A0ABD3BXS1_9LAMI</name>
<evidence type="ECO:0000313" key="2">
    <source>
        <dbReference type="Proteomes" id="UP001632038"/>
    </source>
</evidence>
<dbReference type="Proteomes" id="UP001632038">
    <property type="component" value="Unassembled WGS sequence"/>
</dbReference>
<accession>A0ABD3BXS1</accession>
<dbReference type="EMBL" id="JAVIJP010000060">
    <property type="protein sequence ID" value="KAL3622092.1"/>
    <property type="molecule type" value="Genomic_DNA"/>
</dbReference>
<evidence type="ECO:0000313" key="1">
    <source>
        <dbReference type="EMBL" id="KAL3622092.1"/>
    </source>
</evidence>
<keyword evidence="2" id="KW-1185">Reference proteome</keyword>
<protein>
    <submittedName>
        <fullName evidence="1">Uncharacterized protein</fullName>
    </submittedName>
</protein>
<dbReference type="AlphaFoldDB" id="A0ABD3BXS1"/>
<organism evidence="1 2">
    <name type="scientific">Castilleja foliolosa</name>
    <dbReference type="NCBI Taxonomy" id="1961234"/>
    <lineage>
        <taxon>Eukaryota</taxon>
        <taxon>Viridiplantae</taxon>
        <taxon>Streptophyta</taxon>
        <taxon>Embryophyta</taxon>
        <taxon>Tracheophyta</taxon>
        <taxon>Spermatophyta</taxon>
        <taxon>Magnoliopsida</taxon>
        <taxon>eudicotyledons</taxon>
        <taxon>Gunneridae</taxon>
        <taxon>Pentapetalae</taxon>
        <taxon>asterids</taxon>
        <taxon>lamiids</taxon>
        <taxon>Lamiales</taxon>
        <taxon>Orobanchaceae</taxon>
        <taxon>Pedicularideae</taxon>
        <taxon>Castillejinae</taxon>
        <taxon>Castilleja</taxon>
    </lineage>
</organism>
<sequence>MLIGADRRKFAVASSCRVAGVIIQGLDLRLTWRWGSSGKMTIQNVLFEGQEGIIPNFINGPTPAGYGGAFLETKLTSLGLSATPFNFLSAKRN</sequence>
<gene>
    <name evidence="1" type="ORF">CASFOL_033503</name>
</gene>
<reference evidence="2" key="1">
    <citation type="journal article" date="2024" name="IScience">
        <title>Strigolactones Initiate the Formation of Haustorium-like Structures in Castilleja.</title>
        <authorList>
            <person name="Buerger M."/>
            <person name="Peterson D."/>
            <person name="Chory J."/>
        </authorList>
    </citation>
    <scope>NUCLEOTIDE SEQUENCE [LARGE SCALE GENOMIC DNA]</scope>
</reference>